<accession>A0A0F3GXD6</accession>
<evidence type="ECO:0000313" key="2">
    <source>
        <dbReference type="Proteomes" id="UP000033423"/>
    </source>
</evidence>
<comment type="caution">
    <text evidence="1">The sequence shown here is derived from an EMBL/GenBank/DDBJ whole genome shotgun (WGS) entry which is preliminary data.</text>
</comment>
<proteinExistence type="predicted"/>
<evidence type="ECO:0000313" key="1">
    <source>
        <dbReference type="EMBL" id="KJU85343.1"/>
    </source>
</evidence>
<name>A0A0F3GXD6_9BACT</name>
<protein>
    <submittedName>
        <fullName evidence="1">Uncharacterized protein</fullName>
    </submittedName>
</protein>
<dbReference type="AlphaFoldDB" id="A0A0F3GXD6"/>
<dbReference type="EMBL" id="LACI01001061">
    <property type="protein sequence ID" value="KJU85343.1"/>
    <property type="molecule type" value="Genomic_DNA"/>
</dbReference>
<keyword evidence="2" id="KW-1185">Reference proteome</keyword>
<sequence length="83" mass="9396">MSVVMLTLMLLGCDHHDHALTVEFGFDLYVVIALEFFNYLFKDHHALFGSDDLSATKKHGDLCLIAFGKKGYKLVDLSLQVMF</sequence>
<organism evidence="1 2">
    <name type="scientific">Candidatus Magnetobacterium bavaricum</name>
    <dbReference type="NCBI Taxonomy" id="29290"/>
    <lineage>
        <taxon>Bacteria</taxon>
        <taxon>Pseudomonadati</taxon>
        <taxon>Nitrospirota</taxon>
        <taxon>Thermodesulfovibrionia</taxon>
        <taxon>Thermodesulfovibrionales</taxon>
        <taxon>Candidatus Magnetobacteriaceae</taxon>
        <taxon>Candidatus Magnetobacterium</taxon>
    </lineage>
</organism>
<gene>
    <name evidence="1" type="ORF">MBAV_002465</name>
</gene>
<reference evidence="1 2" key="1">
    <citation type="submission" date="2015-02" db="EMBL/GenBank/DDBJ databases">
        <title>Single-cell genomics of uncultivated deep-branching MTB reveals a conserved set of magnetosome genes.</title>
        <authorList>
            <person name="Kolinko S."/>
            <person name="Richter M."/>
            <person name="Glockner F.O."/>
            <person name="Brachmann A."/>
            <person name="Schuler D."/>
        </authorList>
    </citation>
    <scope>NUCLEOTIDE SEQUENCE [LARGE SCALE GENOMIC DNA]</scope>
    <source>
        <strain evidence="1">TM-1</strain>
    </source>
</reference>
<dbReference type="Proteomes" id="UP000033423">
    <property type="component" value="Unassembled WGS sequence"/>
</dbReference>